<dbReference type="EMBL" id="MN739487">
    <property type="protein sequence ID" value="QHT07834.1"/>
    <property type="molecule type" value="Genomic_DNA"/>
</dbReference>
<dbReference type="Gene3D" id="3.90.75.20">
    <property type="match status" value="1"/>
</dbReference>
<proteinExistence type="predicted"/>
<dbReference type="InterPro" id="IPR003615">
    <property type="entry name" value="HNH_nuc"/>
</dbReference>
<feature type="domain" description="HNH nuclease" evidence="2">
    <location>
        <begin position="177"/>
        <end position="203"/>
    </location>
</feature>
<name>A0A6C0CVQ9_9ZZZZ</name>
<dbReference type="Pfam" id="PF13392">
    <property type="entry name" value="HNH_3"/>
    <property type="match status" value="1"/>
</dbReference>
<reference evidence="3" key="1">
    <citation type="journal article" date="2020" name="Nature">
        <title>Giant virus diversity and host interactions through global metagenomics.</title>
        <authorList>
            <person name="Schulz F."/>
            <person name="Roux S."/>
            <person name="Paez-Espino D."/>
            <person name="Jungbluth S."/>
            <person name="Walsh D.A."/>
            <person name="Denef V.J."/>
            <person name="McMahon K.D."/>
            <person name="Konstantinidis K.T."/>
            <person name="Eloe-Fadrosh E.A."/>
            <person name="Kyrpides N.C."/>
            <person name="Woyke T."/>
        </authorList>
    </citation>
    <scope>NUCLEOTIDE SEQUENCE</scope>
    <source>
        <strain evidence="3">GVMAG-M-3300021964-36</strain>
    </source>
</reference>
<feature type="region of interest" description="Disordered" evidence="1">
    <location>
        <begin position="95"/>
        <end position="115"/>
    </location>
</feature>
<evidence type="ECO:0000256" key="1">
    <source>
        <dbReference type="SAM" id="MobiDB-lite"/>
    </source>
</evidence>
<evidence type="ECO:0000313" key="3">
    <source>
        <dbReference type="EMBL" id="QHT07834.1"/>
    </source>
</evidence>
<feature type="compositionally biased region" description="Polar residues" evidence="1">
    <location>
        <begin position="140"/>
        <end position="150"/>
    </location>
</feature>
<dbReference type="InterPro" id="IPR044925">
    <property type="entry name" value="His-Me_finger_sf"/>
</dbReference>
<dbReference type="AlphaFoldDB" id="A0A6C0CVQ9"/>
<organism evidence="3">
    <name type="scientific">viral metagenome</name>
    <dbReference type="NCBI Taxonomy" id="1070528"/>
    <lineage>
        <taxon>unclassified sequences</taxon>
        <taxon>metagenomes</taxon>
        <taxon>organismal metagenomes</taxon>
    </lineage>
</organism>
<accession>A0A6C0CVQ9</accession>
<feature type="region of interest" description="Disordered" evidence="1">
    <location>
        <begin position="138"/>
        <end position="157"/>
    </location>
</feature>
<sequence length="373" mass="42818">MDSHTNFPVTKYYRQQLSNTFSKIDEDTFNLRIETSHSIVLDVKIDATHIDQIMKLSWSPLNTNRSKKYYIKHSHDSSNNNSILYLHQYVMQLNNIDPPPPTTNNTGDDHSESSVESFTVGLSGHVFSVDSCGAAEHSQSDSVDTYSATENLDPDGTEFSVDTCGAAENPVPYGTEFSVDHINRDPLDNRLQNLRWATQSEQNQNTDKRKRQCTARELPTGIQQSDIPKWVNYNVETIVQSSGQSYDRCYFRIEKHPRLSKWTSTKSVEVTPQEKLAQTYHYMMKMGESFESIPEYIQNIIEKKNFDNDTLMEENGFILKRSMIPKYVNFVKPTEKRGCKFEIAIPGTKRVSTKGAKSITLEEKFNEMMMKLI</sequence>
<protein>
    <recommendedName>
        <fullName evidence="2">HNH nuclease domain-containing protein</fullName>
    </recommendedName>
</protein>
<evidence type="ECO:0000259" key="2">
    <source>
        <dbReference type="Pfam" id="PF13392"/>
    </source>
</evidence>
<dbReference type="SUPFAM" id="SSF54060">
    <property type="entry name" value="His-Me finger endonucleases"/>
    <property type="match status" value="1"/>
</dbReference>